<dbReference type="InterPro" id="IPR046475">
    <property type="entry name" value="DUF6796"/>
</dbReference>
<feature type="transmembrane region" description="Helical" evidence="1">
    <location>
        <begin position="9"/>
        <end position="28"/>
    </location>
</feature>
<dbReference type="Pfam" id="PF20599">
    <property type="entry name" value="DUF6796"/>
    <property type="match status" value="1"/>
</dbReference>
<feature type="transmembrane region" description="Helical" evidence="1">
    <location>
        <begin position="84"/>
        <end position="103"/>
    </location>
</feature>
<comment type="caution">
    <text evidence="2">The sequence shown here is derived from an EMBL/GenBank/DDBJ whole genome shotgun (WGS) entry which is preliminary data.</text>
</comment>
<keyword evidence="1" id="KW-0812">Transmembrane</keyword>
<keyword evidence="1" id="KW-1133">Transmembrane helix</keyword>
<evidence type="ECO:0000256" key="1">
    <source>
        <dbReference type="SAM" id="Phobius"/>
    </source>
</evidence>
<feature type="transmembrane region" description="Helical" evidence="1">
    <location>
        <begin position="54"/>
        <end position="77"/>
    </location>
</feature>
<evidence type="ECO:0000313" key="2">
    <source>
        <dbReference type="EMBL" id="KKN86680.1"/>
    </source>
</evidence>
<proteinExistence type="predicted"/>
<keyword evidence="1" id="KW-0472">Membrane</keyword>
<feature type="transmembrane region" description="Helical" evidence="1">
    <location>
        <begin position="170"/>
        <end position="191"/>
    </location>
</feature>
<accession>A0A0F9U0B3</accession>
<organism evidence="2">
    <name type="scientific">marine sediment metagenome</name>
    <dbReference type="NCBI Taxonomy" id="412755"/>
    <lineage>
        <taxon>unclassified sequences</taxon>
        <taxon>metagenomes</taxon>
        <taxon>ecological metagenomes</taxon>
    </lineage>
</organism>
<dbReference type="AlphaFoldDB" id="A0A0F9U0B3"/>
<sequence>MSTSKTIKFLGYLGLIGSILVGLGEYFLHYSTNILGHSENYEFFTFVDLNHMTIGHFLAVIGLPFYFAGYIHIYLMLKSGNETLARMVLAIGFIAFAVGGIWIGSRSSIGNIVHLKESMNSEVYKNLLTHYTDHMEVLVQALRVIVALLSIVFIVAILKGGTYYKKWMAIFSPIVILIAVALVGLAIPAIGQHTLPILMNITHFILFGLSLYQLNNIKKPLQND</sequence>
<evidence type="ECO:0008006" key="3">
    <source>
        <dbReference type="Google" id="ProtNLM"/>
    </source>
</evidence>
<protein>
    <recommendedName>
        <fullName evidence="3">DUF4386 domain-containing protein</fullName>
    </recommendedName>
</protein>
<name>A0A0F9U0B3_9ZZZZ</name>
<feature type="transmembrane region" description="Helical" evidence="1">
    <location>
        <begin position="197"/>
        <end position="214"/>
    </location>
</feature>
<dbReference type="EMBL" id="LAZR01000145">
    <property type="protein sequence ID" value="KKN86680.1"/>
    <property type="molecule type" value="Genomic_DNA"/>
</dbReference>
<gene>
    <name evidence="2" type="ORF">LCGC14_0266430</name>
</gene>
<feature type="transmembrane region" description="Helical" evidence="1">
    <location>
        <begin position="137"/>
        <end position="158"/>
    </location>
</feature>
<reference evidence="2" key="1">
    <citation type="journal article" date="2015" name="Nature">
        <title>Complex archaea that bridge the gap between prokaryotes and eukaryotes.</title>
        <authorList>
            <person name="Spang A."/>
            <person name="Saw J.H."/>
            <person name="Jorgensen S.L."/>
            <person name="Zaremba-Niedzwiedzka K."/>
            <person name="Martijn J."/>
            <person name="Lind A.E."/>
            <person name="van Eijk R."/>
            <person name="Schleper C."/>
            <person name="Guy L."/>
            <person name="Ettema T.J."/>
        </authorList>
    </citation>
    <scope>NUCLEOTIDE SEQUENCE</scope>
</reference>